<feature type="transmembrane region" description="Helical" evidence="11">
    <location>
        <begin position="530"/>
        <end position="549"/>
    </location>
</feature>
<evidence type="ECO:0000256" key="12">
    <source>
        <dbReference type="SAM" id="SignalP"/>
    </source>
</evidence>
<keyword evidence="9 11" id="KW-0472">Membrane</keyword>
<evidence type="ECO:0000313" key="14">
    <source>
        <dbReference type="Proteomes" id="UP000319852"/>
    </source>
</evidence>
<keyword evidence="14" id="KW-1185">Reference proteome</keyword>
<keyword evidence="12" id="KW-0732">Signal</keyword>
<protein>
    <submittedName>
        <fullName evidence="13">Sodium/glucose cotransporter</fullName>
    </submittedName>
</protein>
<dbReference type="Gene3D" id="1.20.1730.10">
    <property type="entry name" value="Sodium/glucose cotransporter"/>
    <property type="match status" value="1"/>
</dbReference>
<dbReference type="PANTHER" id="PTHR42985">
    <property type="entry name" value="SODIUM-COUPLED MONOCARBOXYLATE TRANSPORTER"/>
    <property type="match status" value="1"/>
</dbReference>
<feature type="signal peptide" evidence="12">
    <location>
        <begin position="1"/>
        <end position="32"/>
    </location>
</feature>
<keyword evidence="3" id="KW-0813">Transport</keyword>
<evidence type="ECO:0000256" key="5">
    <source>
        <dbReference type="ARBA" id="ARBA00022692"/>
    </source>
</evidence>
<proteinExistence type="inferred from homology"/>
<reference evidence="13 14" key="1">
    <citation type="submission" date="2019-02" db="EMBL/GenBank/DDBJ databases">
        <title>Deep-cultivation of Planctomycetes and their phenomic and genomic characterization uncovers novel biology.</title>
        <authorList>
            <person name="Wiegand S."/>
            <person name="Jogler M."/>
            <person name="Boedeker C."/>
            <person name="Pinto D."/>
            <person name="Vollmers J."/>
            <person name="Rivas-Marin E."/>
            <person name="Kohn T."/>
            <person name="Peeters S.H."/>
            <person name="Heuer A."/>
            <person name="Rast P."/>
            <person name="Oberbeckmann S."/>
            <person name="Bunk B."/>
            <person name="Jeske O."/>
            <person name="Meyerdierks A."/>
            <person name="Storesund J.E."/>
            <person name="Kallscheuer N."/>
            <person name="Luecker S."/>
            <person name="Lage O.M."/>
            <person name="Pohl T."/>
            <person name="Merkel B.J."/>
            <person name="Hornburger P."/>
            <person name="Mueller R.-W."/>
            <person name="Bruemmer F."/>
            <person name="Labrenz M."/>
            <person name="Spormann A.M."/>
            <person name="Op den Camp H."/>
            <person name="Overmann J."/>
            <person name="Amann R."/>
            <person name="Jetten M.S.M."/>
            <person name="Mascher T."/>
            <person name="Medema M.H."/>
            <person name="Devos D.P."/>
            <person name="Kaster A.-K."/>
            <person name="Ovreas L."/>
            <person name="Rohde M."/>
            <person name="Galperin M.Y."/>
            <person name="Jogler C."/>
        </authorList>
    </citation>
    <scope>NUCLEOTIDE SEQUENCE [LARGE SCALE GENOMIC DNA]</scope>
    <source>
        <strain evidence="13 14">HG15A2</strain>
    </source>
</reference>
<dbReference type="KEGG" id="amob:HG15A2_20950"/>
<dbReference type="NCBIfam" id="TIGR00813">
    <property type="entry name" value="sss"/>
    <property type="match status" value="1"/>
</dbReference>
<keyword evidence="6 11" id="KW-1133">Transmembrane helix</keyword>
<evidence type="ECO:0000256" key="4">
    <source>
        <dbReference type="ARBA" id="ARBA00022475"/>
    </source>
</evidence>
<feature type="transmembrane region" description="Helical" evidence="11">
    <location>
        <begin position="918"/>
        <end position="936"/>
    </location>
</feature>
<feature type="chain" id="PRO_5021863131" evidence="12">
    <location>
        <begin position="33"/>
        <end position="978"/>
    </location>
</feature>
<evidence type="ECO:0000256" key="6">
    <source>
        <dbReference type="ARBA" id="ARBA00022989"/>
    </source>
</evidence>
<dbReference type="Pfam" id="PF00474">
    <property type="entry name" value="SSF"/>
    <property type="match status" value="1"/>
</dbReference>
<sequence precursor="true">MDSSQAISVVTKRILLLALLAMQFLATDSASAAVEGSQPLGYLDWNRLPNFPDPLGVAGAFAGVDGNALIVAGGANFPDGVPWHPTADGKKSLKQYSDRIYVLLSGESGSFSQDSLSVEPDSEQLGGEVSNCRWLEVKQTLSGPMAYGVAVSTDQGLLCIGGEWQEHSVGDSGTEDNAEAPSKTLRSDQVYLLQWNREDESVTLSTEWERDGQRFPLPKLPRGTTAACGGRIGNYVYLAGGDTGEGGSSQFLRLSLDPEAVSAASWAWEELPSWNGPQRSQAIGVVQADRFFLFSGRNRQDGRGFEILTDAHAFDPHAYARELTRAKSYSNEKINFASYGNGWTRLTDIAPPGEDPRCVMAGTGIGVGHDTVLVFGGARGDVFLQGEQVLPRKIAQATEGGDDALAEELQQKANALYDDHEGFSKDILQYNIITDSWANSSQLPFSSPVTTNVVRWNRQIVIPTGERYPGVRTPEVWSAVLGDAHRSFGRANWIVLALYLGILVGIGFVFSRRESGEDDFFLGGGRIPWWAAGISIFGTSLSAITYLSIPARSYATNWSWSLINFGIPVVAGVVILVYLPKLLQVQAASAYDFLEQRFHVSLRLFGSVSFILYQLVRMGVVVLLPALALSAVTGIDLTLSIVAMGVLSTLYTVLGGIEAVIWTDVVQVIVLLGGAAAALTVISFDVDGGLPAIMEMASAEGKFDIVSEAHFHDLSWSNDGILVVLLGAFFLNLIPYTSDQAIIQRYLTVRDEAKARKAIWTNALMCIPATLLFFFVGTALWAFYRTHPINLVPLSKPDQIFPWFIAQELPPGLAGLVIAGVFAAAMSSLDSSMHSAATVVTTDFHDRFGQRRTPAQSLRFARWITLLMGILGTASAMLMSTVDIRFLWDLFQSILGLFLGTVGGLFSLGILTKRVNTVHAWLGAIASVALLAYVQTSTSANGLLYGAISVGSCLAVGLLASYVFPQSSQTVVSSKESY</sequence>
<keyword evidence="10" id="KW-0739">Sodium transport</keyword>
<dbReference type="GO" id="GO:0006814">
    <property type="term" value="P:sodium ion transport"/>
    <property type="evidence" value="ECO:0007669"/>
    <property type="project" value="UniProtKB-KW"/>
</dbReference>
<evidence type="ECO:0000256" key="3">
    <source>
        <dbReference type="ARBA" id="ARBA00022448"/>
    </source>
</evidence>
<dbReference type="Gene3D" id="2.120.10.80">
    <property type="entry name" value="Kelch-type beta propeller"/>
    <property type="match status" value="1"/>
</dbReference>
<dbReference type="GO" id="GO:0005886">
    <property type="term" value="C:plasma membrane"/>
    <property type="evidence" value="ECO:0007669"/>
    <property type="project" value="UniProtKB-SubCell"/>
</dbReference>
<comment type="similarity">
    <text evidence="2">Belongs to the sodium:solute symporter (SSF) (TC 2.A.21) family.</text>
</comment>
<dbReference type="InterPro" id="IPR038377">
    <property type="entry name" value="Na/Glc_symporter_sf"/>
</dbReference>
<gene>
    <name evidence="13" type="primary">sglT_5</name>
    <name evidence="13" type="ORF">HG15A2_20950</name>
</gene>
<feature type="transmembrane region" description="Helical" evidence="11">
    <location>
        <begin position="561"/>
        <end position="579"/>
    </location>
</feature>
<feature type="transmembrane region" description="Helical" evidence="11">
    <location>
        <begin position="890"/>
        <end position="911"/>
    </location>
</feature>
<dbReference type="InterPro" id="IPR001734">
    <property type="entry name" value="Na/solute_symporter"/>
</dbReference>
<feature type="transmembrane region" description="Helical" evidence="11">
    <location>
        <begin position="942"/>
        <end position="964"/>
    </location>
</feature>
<feature type="transmembrane region" description="Helical" evidence="11">
    <location>
        <begin position="600"/>
        <end position="616"/>
    </location>
</feature>
<evidence type="ECO:0000313" key="13">
    <source>
        <dbReference type="EMBL" id="QDS98810.1"/>
    </source>
</evidence>
<feature type="transmembrane region" description="Helical" evidence="11">
    <location>
        <begin position="804"/>
        <end position="825"/>
    </location>
</feature>
<dbReference type="PANTHER" id="PTHR42985:SF40">
    <property type="entry name" value="LD47995P-RELATED"/>
    <property type="match status" value="1"/>
</dbReference>
<dbReference type="PROSITE" id="PS50283">
    <property type="entry name" value="NA_SOLUT_SYMP_3"/>
    <property type="match status" value="1"/>
</dbReference>
<keyword evidence="8" id="KW-0406">Ion transport</keyword>
<dbReference type="InterPro" id="IPR051163">
    <property type="entry name" value="Sodium:Solute_Symporter_SSF"/>
</dbReference>
<feature type="transmembrane region" description="Helical" evidence="11">
    <location>
        <begin position="720"/>
        <end position="738"/>
    </location>
</feature>
<evidence type="ECO:0000256" key="10">
    <source>
        <dbReference type="ARBA" id="ARBA00023201"/>
    </source>
</evidence>
<accession>A0A517MVA6</accession>
<evidence type="ECO:0000256" key="11">
    <source>
        <dbReference type="SAM" id="Phobius"/>
    </source>
</evidence>
<keyword evidence="5 11" id="KW-0812">Transmembrane</keyword>
<dbReference type="GO" id="GO:0015293">
    <property type="term" value="F:symporter activity"/>
    <property type="evidence" value="ECO:0007669"/>
    <property type="project" value="TreeGrafter"/>
</dbReference>
<keyword evidence="7" id="KW-0915">Sodium</keyword>
<feature type="transmembrane region" description="Helical" evidence="11">
    <location>
        <begin position="491"/>
        <end position="510"/>
    </location>
</feature>
<evidence type="ECO:0000256" key="7">
    <source>
        <dbReference type="ARBA" id="ARBA00023053"/>
    </source>
</evidence>
<evidence type="ECO:0000256" key="8">
    <source>
        <dbReference type="ARBA" id="ARBA00023065"/>
    </source>
</evidence>
<feature type="transmembrane region" description="Helical" evidence="11">
    <location>
        <begin position="860"/>
        <end position="878"/>
    </location>
</feature>
<dbReference type="AlphaFoldDB" id="A0A517MVA6"/>
<evidence type="ECO:0000256" key="1">
    <source>
        <dbReference type="ARBA" id="ARBA00004651"/>
    </source>
</evidence>
<dbReference type="InterPro" id="IPR015915">
    <property type="entry name" value="Kelch-typ_b-propeller"/>
</dbReference>
<dbReference type="CDD" id="cd11495">
    <property type="entry name" value="SLC5sbd_NIS-like_u3"/>
    <property type="match status" value="1"/>
</dbReference>
<feature type="transmembrane region" description="Helical" evidence="11">
    <location>
        <begin position="759"/>
        <end position="784"/>
    </location>
</feature>
<feature type="transmembrane region" description="Helical" evidence="11">
    <location>
        <begin position="659"/>
        <end position="684"/>
    </location>
</feature>
<dbReference type="EMBL" id="CP036263">
    <property type="protein sequence ID" value="QDS98810.1"/>
    <property type="molecule type" value="Genomic_DNA"/>
</dbReference>
<comment type="subcellular location">
    <subcellularLocation>
        <location evidence="1">Cell membrane</location>
        <topology evidence="1">Multi-pass membrane protein</topology>
    </subcellularLocation>
</comment>
<dbReference type="Proteomes" id="UP000319852">
    <property type="component" value="Chromosome"/>
</dbReference>
<keyword evidence="4" id="KW-1003">Cell membrane</keyword>
<dbReference type="RefSeq" id="WP_145060065.1">
    <property type="nucleotide sequence ID" value="NZ_CP036263.1"/>
</dbReference>
<evidence type="ECO:0000256" key="9">
    <source>
        <dbReference type="ARBA" id="ARBA00023136"/>
    </source>
</evidence>
<name>A0A517MVA6_9BACT</name>
<organism evidence="13 14">
    <name type="scientific">Adhaeretor mobilis</name>
    <dbReference type="NCBI Taxonomy" id="1930276"/>
    <lineage>
        <taxon>Bacteria</taxon>
        <taxon>Pseudomonadati</taxon>
        <taxon>Planctomycetota</taxon>
        <taxon>Planctomycetia</taxon>
        <taxon>Pirellulales</taxon>
        <taxon>Lacipirellulaceae</taxon>
        <taxon>Adhaeretor</taxon>
    </lineage>
</organism>
<dbReference type="OrthoDB" id="9810181at2"/>
<dbReference type="SUPFAM" id="SSF117281">
    <property type="entry name" value="Kelch motif"/>
    <property type="match status" value="1"/>
</dbReference>
<evidence type="ECO:0000256" key="2">
    <source>
        <dbReference type="ARBA" id="ARBA00006434"/>
    </source>
</evidence>